<reference evidence="1" key="3">
    <citation type="submission" date="2025-09" db="UniProtKB">
        <authorList>
            <consortium name="Ensembl"/>
        </authorList>
    </citation>
    <scope>IDENTIFICATION</scope>
</reference>
<name>F6R2Z0_CIOIN</name>
<organism evidence="1 2">
    <name type="scientific">Ciona intestinalis</name>
    <name type="common">Transparent sea squirt</name>
    <name type="synonym">Ascidia intestinalis</name>
    <dbReference type="NCBI Taxonomy" id="7719"/>
    <lineage>
        <taxon>Eukaryota</taxon>
        <taxon>Metazoa</taxon>
        <taxon>Chordata</taxon>
        <taxon>Tunicata</taxon>
        <taxon>Ascidiacea</taxon>
        <taxon>Phlebobranchia</taxon>
        <taxon>Cionidae</taxon>
        <taxon>Ciona</taxon>
    </lineage>
</organism>
<dbReference type="PANTHER" id="PTHR44525:SF1">
    <property type="entry name" value="WD REPEAT-CONTAINING PROTEIN 27"/>
    <property type="match status" value="1"/>
</dbReference>
<dbReference type="InParanoid" id="F6R2Z0"/>
<dbReference type="HOGENOM" id="CLU_1643101_0_0_1"/>
<evidence type="ECO:0000313" key="1">
    <source>
        <dbReference type="Ensembl" id="ENSCINP00000006060.3"/>
    </source>
</evidence>
<evidence type="ECO:0000313" key="2">
    <source>
        <dbReference type="Proteomes" id="UP000008144"/>
    </source>
</evidence>
<dbReference type="InterPro" id="IPR015943">
    <property type="entry name" value="WD40/YVTN_repeat-like_dom_sf"/>
</dbReference>
<dbReference type="Proteomes" id="UP000008144">
    <property type="component" value="Unassembled WGS sequence"/>
</dbReference>
<dbReference type="Ensembl" id="ENSCINT00000006060.3">
    <property type="protein sequence ID" value="ENSCINP00000006060.3"/>
    <property type="gene ID" value="ENSCING00000002972.3"/>
</dbReference>
<dbReference type="SUPFAM" id="SSF50978">
    <property type="entry name" value="WD40 repeat-like"/>
    <property type="match status" value="1"/>
</dbReference>
<dbReference type="InterPro" id="IPR036322">
    <property type="entry name" value="WD40_repeat_dom_sf"/>
</dbReference>
<protein>
    <submittedName>
        <fullName evidence="1">Uncharacterized protein</fullName>
    </submittedName>
</protein>
<keyword evidence="2" id="KW-1185">Reference proteome</keyword>
<dbReference type="Gene3D" id="2.130.10.10">
    <property type="entry name" value="YVTN repeat-like/Quinoprotein amine dehydrogenase"/>
    <property type="match status" value="1"/>
</dbReference>
<reference evidence="1" key="2">
    <citation type="submission" date="2025-08" db="UniProtKB">
        <authorList>
            <consortium name="Ensembl"/>
        </authorList>
    </citation>
    <scope>IDENTIFICATION</scope>
</reference>
<sequence>MLKIRKVWSFQNISNNSSKYDVTDTALAVSNDNDVTLWNLNEGLPDEGILLHGHHAQVTTVTFSRHHGNDDVILATGASDYIIVWKLGEVLAAHNNGTLVRGHIFSSTSGESPNILRFSPSTKYLCDVTDNELMVYDYDNTKVTDYFHGTLPRCFVDRFPI</sequence>
<dbReference type="InterPro" id="IPR042411">
    <property type="entry name" value="WDR27"/>
</dbReference>
<proteinExistence type="predicted"/>
<accession>F6R2Z0</accession>
<dbReference type="PANTHER" id="PTHR44525">
    <property type="entry name" value="WD REPEAT-CONTAINING PROTEIN 27"/>
    <property type="match status" value="1"/>
</dbReference>
<reference evidence="2" key="1">
    <citation type="journal article" date="2002" name="Science">
        <title>The draft genome of Ciona intestinalis: insights into chordate and vertebrate origins.</title>
        <authorList>
            <person name="Dehal P."/>
            <person name="Satou Y."/>
            <person name="Campbell R.K."/>
            <person name="Chapman J."/>
            <person name="Degnan B."/>
            <person name="De Tomaso A."/>
            <person name="Davidson B."/>
            <person name="Di Gregorio A."/>
            <person name="Gelpke M."/>
            <person name="Goodstein D.M."/>
            <person name="Harafuji N."/>
            <person name="Hastings K.E."/>
            <person name="Ho I."/>
            <person name="Hotta K."/>
            <person name="Huang W."/>
            <person name="Kawashima T."/>
            <person name="Lemaire P."/>
            <person name="Martinez D."/>
            <person name="Meinertzhagen I.A."/>
            <person name="Necula S."/>
            <person name="Nonaka M."/>
            <person name="Putnam N."/>
            <person name="Rash S."/>
            <person name="Saiga H."/>
            <person name="Satake M."/>
            <person name="Terry A."/>
            <person name="Yamada L."/>
            <person name="Wang H.G."/>
            <person name="Awazu S."/>
            <person name="Azumi K."/>
            <person name="Boore J."/>
            <person name="Branno M."/>
            <person name="Chin-Bow S."/>
            <person name="DeSantis R."/>
            <person name="Doyle S."/>
            <person name="Francino P."/>
            <person name="Keys D.N."/>
            <person name="Haga S."/>
            <person name="Hayashi H."/>
            <person name="Hino K."/>
            <person name="Imai K.S."/>
            <person name="Inaba K."/>
            <person name="Kano S."/>
            <person name="Kobayashi K."/>
            <person name="Kobayashi M."/>
            <person name="Lee B.I."/>
            <person name="Makabe K.W."/>
            <person name="Manohar C."/>
            <person name="Matassi G."/>
            <person name="Medina M."/>
            <person name="Mochizuki Y."/>
            <person name="Mount S."/>
            <person name="Morishita T."/>
            <person name="Miura S."/>
            <person name="Nakayama A."/>
            <person name="Nishizaka S."/>
            <person name="Nomoto H."/>
            <person name="Ohta F."/>
            <person name="Oishi K."/>
            <person name="Rigoutsos I."/>
            <person name="Sano M."/>
            <person name="Sasaki A."/>
            <person name="Sasakura Y."/>
            <person name="Shoguchi E."/>
            <person name="Shin-i T."/>
            <person name="Spagnuolo A."/>
            <person name="Stainier D."/>
            <person name="Suzuki M.M."/>
            <person name="Tassy O."/>
            <person name="Takatori N."/>
            <person name="Tokuoka M."/>
            <person name="Yagi K."/>
            <person name="Yoshizaki F."/>
            <person name="Wada S."/>
            <person name="Zhang C."/>
            <person name="Hyatt P.D."/>
            <person name="Larimer F."/>
            <person name="Detter C."/>
            <person name="Doggett N."/>
            <person name="Glavina T."/>
            <person name="Hawkins T."/>
            <person name="Richardson P."/>
            <person name="Lucas S."/>
            <person name="Kohara Y."/>
            <person name="Levine M."/>
            <person name="Satoh N."/>
            <person name="Rokhsar D.S."/>
        </authorList>
    </citation>
    <scope>NUCLEOTIDE SEQUENCE [LARGE SCALE GENOMIC DNA]</scope>
</reference>
<dbReference type="AlphaFoldDB" id="F6R2Z0"/>